<feature type="compositionally biased region" description="Basic and acidic residues" evidence="6">
    <location>
        <begin position="271"/>
        <end position="285"/>
    </location>
</feature>
<dbReference type="PANTHER" id="PTHR13710">
    <property type="entry name" value="DNA HELICASE RECQ FAMILY MEMBER"/>
    <property type="match status" value="1"/>
</dbReference>
<proteinExistence type="inferred from homology"/>
<dbReference type="VEuPathDB" id="FungiDB:BD410DRAFT_732648"/>
<feature type="region of interest" description="Disordered" evidence="6">
    <location>
        <begin position="271"/>
        <end position="301"/>
    </location>
</feature>
<evidence type="ECO:0000313" key="9">
    <source>
        <dbReference type="EMBL" id="TDL15505.1"/>
    </source>
</evidence>
<dbReference type="GO" id="GO:0043138">
    <property type="term" value="F:3'-5' DNA helicase activity"/>
    <property type="evidence" value="ECO:0007669"/>
    <property type="project" value="UniProtKB-EC"/>
</dbReference>
<dbReference type="InterPro" id="IPR014001">
    <property type="entry name" value="Helicase_ATP-bd"/>
</dbReference>
<dbReference type="Gene3D" id="3.40.50.300">
    <property type="entry name" value="P-loop containing nucleotide triphosphate hydrolases"/>
    <property type="match status" value="2"/>
</dbReference>
<keyword evidence="10" id="KW-1185">Reference proteome</keyword>
<reference evidence="9 10" key="1">
    <citation type="submission" date="2018-06" db="EMBL/GenBank/DDBJ databases">
        <title>A transcriptomic atlas of mushroom development highlights an independent origin of complex multicellularity.</title>
        <authorList>
            <consortium name="DOE Joint Genome Institute"/>
            <person name="Krizsan K."/>
            <person name="Almasi E."/>
            <person name="Merenyi Z."/>
            <person name="Sahu N."/>
            <person name="Viragh M."/>
            <person name="Koszo T."/>
            <person name="Mondo S."/>
            <person name="Kiss B."/>
            <person name="Balint B."/>
            <person name="Kues U."/>
            <person name="Barry K."/>
            <person name="Hegedus J.C."/>
            <person name="Henrissat B."/>
            <person name="Johnson J."/>
            <person name="Lipzen A."/>
            <person name="Ohm R."/>
            <person name="Nagy I."/>
            <person name="Pangilinan J."/>
            <person name="Yan J."/>
            <person name="Xiong Y."/>
            <person name="Grigoriev I.V."/>
            <person name="Hibbett D.S."/>
            <person name="Nagy L.G."/>
        </authorList>
    </citation>
    <scope>NUCLEOTIDE SEQUENCE [LARGE SCALE GENOMIC DNA]</scope>
    <source>
        <strain evidence="9 10">SZMC22713</strain>
    </source>
</reference>
<dbReference type="GO" id="GO:0016787">
    <property type="term" value="F:hydrolase activity"/>
    <property type="evidence" value="ECO:0007669"/>
    <property type="project" value="UniProtKB-KW"/>
</dbReference>
<dbReference type="InterPro" id="IPR001650">
    <property type="entry name" value="Helicase_C-like"/>
</dbReference>
<dbReference type="InterPro" id="IPR027417">
    <property type="entry name" value="P-loop_NTPase"/>
</dbReference>
<evidence type="ECO:0000256" key="6">
    <source>
        <dbReference type="SAM" id="MobiDB-lite"/>
    </source>
</evidence>
<dbReference type="SMART" id="SM00490">
    <property type="entry name" value="HELICc"/>
    <property type="match status" value="1"/>
</dbReference>
<dbReference type="Pfam" id="PF00271">
    <property type="entry name" value="Helicase_C"/>
    <property type="match status" value="1"/>
</dbReference>
<evidence type="ECO:0000256" key="2">
    <source>
        <dbReference type="ARBA" id="ARBA00023125"/>
    </source>
</evidence>
<evidence type="ECO:0000256" key="4">
    <source>
        <dbReference type="ARBA" id="ARBA00034617"/>
    </source>
</evidence>
<dbReference type="PROSITE" id="PS51194">
    <property type="entry name" value="HELICASE_CTER"/>
    <property type="match status" value="1"/>
</dbReference>
<evidence type="ECO:0000313" key="10">
    <source>
        <dbReference type="Proteomes" id="UP000294933"/>
    </source>
</evidence>
<keyword evidence="9" id="KW-0378">Hydrolase</keyword>
<evidence type="ECO:0000256" key="3">
    <source>
        <dbReference type="ARBA" id="ARBA00023235"/>
    </source>
</evidence>
<dbReference type="Proteomes" id="UP000294933">
    <property type="component" value="Unassembled WGS sequence"/>
</dbReference>
<dbReference type="STRING" id="50990.A0A4Y7PJW1"/>
<protein>
    <recommendedName>
        <fullName evidence="5">DNA 3'-5' helicase</fullName>
        <ecNumber evidence="5">5.6.2.4</ecNumber>
    </recommendedName>
</protein>
<gene>
    <name evidence="9" type="ORF">BD410DRAFT_732648</name>
</gene>
<name>A0A4Y7PJW1_9AGAM</name>
<dbReference type="EMBL" id="ML170273">
    <property type="protein sequence ID" value="TDL15505.1"/>
    <property type="molecule type" value="Genomic_DNA"/>
</dbReference>
<dbReference type="EC" id="5.6.2.4" evidence="5"/>
<evidence type="ECO:0000256" key="5">
    <source>
        <dbReference type="ARBA" id="ARBA00034808"/>
    </source>
</evidence>
<dbReference type="SUPFAM" id="SSF52540">
    <property type="entry name" value="P-loop containing nucleoside triphosphate hydrolases"/>
    <property type="match status" value="1"/>
</dbReference>
<evidence type="ECO:0000259" key="7">
    <source>
        <dbReference type="PROSITE" id="PS51192"/>
    </source>
</evidence>
<comment type="catalytic activity">
    <reaction evidence="4">
        <text>Couples ATP hydrolysis with the unwinding of duplex DNA by translocating in the 3'-5' direction.</text>
        <dbReference type="EC" id="5.6.2.4"/>
    </reaction>
</comment>
<keyword evidence="3" id="KW-0413">Isomerase</keyword>
<evidence type="ECO:0000256" key="1">
    <source>
        <dbReference type="ARBA" id="ARBA00005446"/>
    </source>
</evidence>
<accession>A0A4Y7PJW1</accession>
<dbReference type="GO" id="GO:0003677">
    <property type="term" value="F:DNA binding"/>
    <property type="evidence" value="ECO:0007669"/>
    <property type="project" value="UniProtKB-KW"/>
</dbReference>
<evidence type="ECO:0000259" key="8">
    <source>
        <dbReference type="PROSITE" id="PS51194"/>
    </source>
</evidence>
<feature type="domain" description="Helicase ATP-binding" evidence="7">
    <location>
        <begin position="1"/>
        <end position="95"/>
    </location>
</feature>
<feature type="domain" description="Helicase C-terminal" evidence="8">
    <location>
        <begin position="130"/>
        <end position="286"/>
    </location>
</feature>
<dbReference type="PROSITE" id="PS51192">
    <property type="entry name" value="HELICASE_ATP_BIND_1"/>
    <property type="match status" value="1"/>
</dbReference>
<organism evidence="9 10">
    <name type="scientific">Rickenella mellea</name>
    <dbReference type="NCBI Taxonomy" id="50990"/>
    <lineage>
        <taxon>Eukaryota</taxon>
        <taxon>Fungi</taxon>
        <taxon>Dikarya</taxon>
        <taxon>Basidiomycota</taxon>
        <taxon>Agaricomycotina</taxon>
        <taxon>Agaricomycetes</taxon>
        <taxon>Hymenochaetales</taxon>
        <taxon>Rickenellaceae</taxon>
        <taxon>Rickenella</taxon>
    </lineage>
</organism>
<dbReference type="GO" id="GO:0009378">
    <property type="term" value="F:four-way junction helicase activity"/>
    <property type="evidence" value="ECO:0007669"/>
    <property type="project" value="TreeGrafter"/>
</dbReference>
<dbReference type="PANTHER" id="PTHR13710:SF105">
    <property type="entry name" value="ATP-DEPENDENT DNA HELICASE Q1"/>
    <property type="match status" value="1"/>
</dbReference>
<keyword evidence="2" id="KW-0238">DNA-binding</keyword>
<sequence>MKFRVGFVSPETATSRDFNRLVFSNDNFRRRIIMVVIDEAHTIHEWGGEFRPECAKLGVIRGRLPTATLILAVSATLPEHVITDIQMSLQLSNDAVIIEMANNKPNLAISVRFIKHPDDSFADLLTIIPPTISTIDEIKSTIIYCNDRAEAEEMSDMLRNHLPHSVPRSAIEHYHRHIGEHSKRRLEKGIDDGTVRIVPATEALGMGLDLRKVYRVACWKIPPSFCALVQRAGRAGRVQTEPAEFILFVPKSYKRSKEYLEAQKALMKDKRSDELEGLESSRDDTGVVDGTAGTRKGGQKRGLAASKDQACMAKFIVTERCHWEPWDEFFQNERKRPILYPPLAGIKRCCDNCDKALFPVETISVTNPGMLKAGRRAKAPEEQAEAVRAALKHWRSVTAAKKWPSDHFMSGRYILSDDILNTLASTRNTIRSVEDLARSVRWHWEPVYGQDLVNTLQSVYGENDKPPTRQRRTNGVDNAEIRTRFRILFDVCLAALESCTDDEGRARCKLFQRLPNSRVRSFAKFLIYTQIIHDSIIRTTTPSLPPQSRLPIFVNSRAPHITSPS</sequence>
<dbReference type="GO" id="GO:0000724">
    <property type="term" value="P:double-strand break repair via homologous recombination"/>
    <property type="evidence" value="ECO:0007669"/>
    <property type="project" value="TreeGrafter"/>
</dbReference>
<dbReference type="GO" id="GO:0005737">
    <property type="term" value="C:cytoplasm"/>
    <property type="evidence" value="ECO:0007669"/>
    <property type="project" value="TreeGrafter"/>
</dbReference>
<dbReference type="GO" id="GO:0005694">
    <property type="term" value="C:chromosome"/>
    <property type="evidence" value="ECO:0007669"/>
    <property type="project" value="TreeGrafter"/>
</dbReference>
<comment type="similarity">
    <text evidence="1">Belongs to the helicase family. RecQ subfamily.</text>
</comment>
<dbReference type="OrthoDB" id="10261556at2759"/>
<dbReference type="AlphaFoldDB" id="A0A4Y7PJW1"/>